<organism evidence="1 2">
    <name type="scientific">Phytohabitans aurantiacus</name>
    <dbReference type="NCBI Taxonomy" id="3016789"/>
    <lineage>
        <taxon>Bacteria</taxon>
        <taxon>Bacillati</taxon>
        <taxon>Actinomycetota</taxon>
        <taxon>Actinomycetes</taxon>
        <taxon>Micromonosporales</taxon>
        <taxon>Micromonosporaceae</taxon>
    </lineage>
</organism>
<dbReference type="Gene3D" id="3.10.129.10">
    <property type="entry name" value="Hotdog Thioesterase"/>
    <property type="match status" value="1"/>
</dbReference>
<dbReference type="EMBL" id="BSDI01000063">
    <property type="protein sequence ID" value="GLI02523.1"/>
    <property type="molecule type" value="Genomic_DNA"/>
</dbReference>
<accession>A0ABQ5R8I2</accession>
<reference evidence="1" key="1">
    <citation type="submission" date="2022-12" db="EMBL/GenBank/DDBJ databases">
        <title>New Phytohabitans aurantiacus sp. RD004123 nov., an actinomycete isolated from soil.</title>
        <authorList>
            <person name="Triningsih D.W."/>
            <person name="Harunari E."/>
            <person name="Igarashi Y."/>
        </authorList>
    </citation>
    <scope>NUCLEOTIDE SEQUENCE</scope>
    <source>
        <strain evidence="1">RD004123</strain>
    </source>
</reference>
<name>A0ABQ5R8I2_9ACTN</name>
<dbReference type="RefSeq" id="WP_281904071.1">
    <property type="nucleotide sequence ID" value="NZ_BSDI01000063.1"/>
</dbReference>
<keyword evidence="2" id="KW-1185">Reference proteome</keyword>
<evidence type="ECO:0008006" key="3">
    <source>
        <dbReference type="Google" id="ProtNLM"/>
    </source>
</evidence>
<sequence>MAEPASIVTRRRLEWSETDPMDRWHYSVVLRFVESAETLLHHRLGIQHDEFRRMPRLNVTVDFLGALHYDETAETALAVEHVGRSSMRYAFTVSRDGRPLARGTMTVAWFDPETGRSAPWPDRLRKLFGESGPVPASEEG</sequence>
<evidence type="ECO:0000313" key="2">
    <source>
        <dbReference type="Proteomes" id="UP001144280"/>
    </source>
</evidence>
<dbReference type="CDD" id="cd00586">
    <property type="entry name" value="4HBT"/>
    <property type="match status" value="1"/>
</dbReference>
<comment type="caution">
    <text evidence="1">The sequence shown here is derived from an EMBL/GenBank/DDBJ whole genome shotgun (WGS) entry which is preliminary data.</text>
</comment>
<proteinExistence type="predicted"/>
<dbReference type="SUPFAM" id="SSF54637">
    <property type="entry name" value="Thioesterase/thiol ester dehydrase-isomerase"/>
    <property type="match status" value="1"/>
</dbReference>
<dbReference type="Proteomes" id="UP001144280">
    <property type="component" value="Unassembled WGS sequence"/>
</dbReference>
<dbReference type="InterPro" id="IPR029069">
    <property type="entry name" value="HotDog_dom_sf"/>
</dbReference>
<protein>
    <recommendedName>
        <fullName evidence="3">Thioesterase domain-containing protein</fullName>
    </recommendedName>
</protein>
<gene>
    <name evidence="1" type="ORF">Pa4123_78010</name>
</gene>
<evidence type="ECO:0000313" key="1">
    <source>
        <dbReference type="EMBL" id="GLI02523.1"/>
    </source>
</evidence>
<dbReference type="Pfam" id="PF13279">
    <property type="entry name" value="4HBT_2"/>
    <property type="match status" value="1"/>
</dbReference>